<evidence type="ECO:0000313" key="3">
    <source>
        <dbReference type="Proteomes" id="UP000692954"/>
    </source>
</evidence>
<organism evidence="2 3">
    <name type="scientific">Paramecium sonneborni</name>
    <dbReference type="NCBI Taxonomy" id="65129"/>
    <lineage>
        <taxon>Eukaryota</taxon>
        <taxon>Sar</taxon>
        <taxon>Alveolata</taxon>
        <taxon>Ciliophora</taxon>
        <taxon>Intramacronucleata</taxon>
        <taxon>Oligohymenophorea</taxon>
        <taxon>Peniculida</taxon>
        <taxon>Parameciidae</taxon>
        <taxon>Paramecium</taxon>
    </lineage>
</organism>
<dbReference type="InterPro" id="IPR006671">
    <property type="entry name" value="Cyclin_N"/>
</dbReference>
<feature type="domain" description="Cyclin N-terminal" evidence="1">
    <location>
        <begin position="126"/>
        <end position="245"/>
    </location>
</feature>
<dbReference type="AlphaFoldDB" id="A0A8S1QA19"/>
<proteinExistence type="predicted"/>
<evidence type="ECO:0000313" key="2">
    <source>
        <dbReference type="EMBL" id="CAD8111591.1"/>
    </source>
</evidence>
<name>A0A8S1QA19_9CILI</name>
<protein>
    <recommendedName>
        <fullName evidence="1">Cyclin N-terminal domain-containing protein</fullName>
    </recommendedName>
</protein>
<gene>
    <name evidence="2" type="ORF">PSON_ATCC_30995.1.T0980151</name>
</gene>
<dbReference type="Proteomes" id="UP000692954">
    <property type="component" value="Unassembled WGS sequence"/>
</dbReference>
<dbReference type="EMBL" id="CAJJDN010000098">
    <property type="protein sequence ID" value="CAD8111591.1"/>
    <property type="molecule type" value="Genomic_DNA"/>
</dbReference>
<accession>A0A8S1QA19</accession>
<dbReference type="Pfam" id="PF00134">
    <property type="entry name" value="Cyclin_N"/>
    <property type="match status" value="1"/>
</dbReference>
<sequence length="378" mass="44751">MKLRSLQNKRQILKGLQAIKQIMKMDDKRFKLLLGVHYLGSTNYFASSTKKSTIKRCVQTQTITQDCTQNEYSIQSPQIIKKIKTTADSTQNTYEDNLYCHENLKIEHYVHINFTNTNTIIPNQKQFYLINPNYIQEFKEKEYNFKTRAIILNRILENCININNPYFHKAIYLFDLFLSKIKIKTITNQYQLRFLSLAIIFVISKMNSDTPNINLLLSQSSLNITKQQLLSYEKLILTVLDWHINPLTLQDVFYEVLLTFQVAFPQLNIYNSNQQLNLKIQINQKDMKIINQILNVIVLDHNYLNYYLEDLSFSILYVIYSKELKDNQFEDFLKNHNKSKLQILNSIKFVAKFIRVVQQLNEKQLDINSLEILKLVCE</sequence>
<reference evidence="2" key="1">
    <citation type="submission" date="2021-01" db="EMBL/GenBank/DDBJ databases">
        <authorList>
            <consortium name="Genoscope - CEA"/>
            <person name="William W."/>
        </authorList>
    </citation>
    <scope>NUCLEOTIDE SEQUENCE</scope>
</reference>
<comment type="caution">
    <text evidence="2">The sequence shown here is derived from an EMBL/GenBank/DDBJ whole genome shotgun (WGS) entry which is preliminary data.</text>
</comment>
<keyword evidence="3" id="KW-1185">Reference proteome</keyword>
<evidence type="ECO:0000259" key="1">
    <source>
        <dbReference type="Pfam" id="PF00134"/>
    </source>
</evidence>